<keyword evidence="1 7" id="KW-0547">Nucleotide-binding</keyword>
<accession>A0A6S6U075</accession>
<dbReference type="PROSITE" id="PS00039">
    <property type="entry name" value="DEAD_ATP_HELICASE"/>
    <property type="match status" value="1"/>
</dbReference>
<evidence type="ECO:0000256" key="3">
    <source>
        <dbReference type="ARBA" id="ARBA00022806"/>
    </source>
</evidence>
<dbReference type="CDD" id="cd00268">
    <property type="entry name" value="DEADc"/>
    <property type="match status" value="1"/>
</dbReference>
<dbReference type="Pfam" id="PF00270">
    <property type="entry name" value="DEAD"/>
    <property type="match status" value="1"/>
</dbReference>
<protein>
    <submittedName>
        <fullName evidence="11">ATP-dependent RNA helicase RhlE</fullName>
    </submittedName>
</protein>
<keyword evidence="2 7" id="KW-0378">Hydrolase</keyword>
<dbReference type="EMBL" id="CACVAU010000064">
    <property type="protein sequence ID" value="CAA6822133.1"/>
    <property type="molecule type" value="Genomic_DNA"/>
</dbReference>
<dbReference type="InterPro" id="IPR050079">
    <property type="entry name" value="DEAD_box_RNA_helicase"/>
</dbReference>
<dbReference type="PROSITE" id="PS51194">
    <property type="entry name" value="HELICASE_CTER"/>
    <property type="match status" value="1"/>
</dbReference>
<dbReference type="CDD" id="cd18787">
    <property type="entry name" value="SF2_C_DEAD"/>
    <property type="match status" value="1"/>
</dbReference>
<evidence type="ECO:0000259" key="9">
    <source>
        <dbReference type="PROSITE" id="PS51194"/>
    </source>
</evidence>
<dbReference type="SMART" id="SM00487">
    <property type="entry name" value="DEXDc"/>
    <property type="match status" value="1"/>
</dbReference>
<keyword evidence="3 7" id="KW-0347">Helicase</keyword>
<comment type="similarity">
    <text evidence="5 7">Belongs to the DEAD box helicase family.</text>
</comment>
<dbReference type="Gene3D" id="3.40.50.300">
    <property type="entry name" value="P-loop containing nucleotide triphosphate hydrolases"/>
    <property type="match status" value="2"/>
</dbReference>
<reference evidence="11" key="1">
    <citation type="submission" date="2020-01" db="EMBL/GenBank/DDBJ databases">
        <authorList>
            <person name="Meier V. D."/>
            <person name="Meier V D."/>
        </authorList>
    </citation>
    <scope>NUCLEOTIDE SEQUENCE</scope>
    <source>
        <strain evidence="11">HLG_WM_MAG_05</strain>
    </source>
</reference>
<dbReference type="GO" id="GO:0003724">
    <property type="term" value="F:RNA helicase activity"/>
    <property type="evidence" value="ECO:0007669"/>
    <property type="project" value="InterPro"/>
</dbReference>
<keyword evidence="4 7" id="KW-0067">ATP-binding</keyword>
<evidence type="ECO:0000256" key="4">
    <source>
        <dbReference type="ARBA" id="ARBA00022840"/>
    </source>
</evidence>
<evidence type="ECO:0000256" key="6">
    <source>
        <dbReference type="PROSITE-ProRule" id="PRU00552"/>
    </source>
</evidence>
<dbReference type="InterPro" id="IPR011545">
    <property type="entry name" value="DEAD/DEAH_box_helicase_dom"/>
</dbReference>
<evidence type="ECO:0000256" key="2">
    <source>
        <dbReference type="ARBA" id="ARBA00022801"/>
    </source>
</evidence>
<dbReference type="PROSITE" id="PS51192">
    <property type="entry name" value="HELICASE_ATP_BIND_1"/>
    <property type="match status" value="1"/>
</dbReference>
<dbReference type="InterPro" id="IPR001650">
    <property type="entry name" value="Helicase_C-like"/>
</dbReference>
<organism evidence="11">
    <name type="scientific">uncultured Sulfurovum sp</name>
    <dbReference type="NCBI Taxonomy" id="269237"/>
    <lineage>
        <taxon>Bacteria</taxon>
        <taxon>Pseudomonadati</taxon>
        <taxon>Campylobacterota</taxon>
        <taxon>Epsilonproteobacteria</taxon>
        <taxon>Campylobacterales</taxon>
        <taxon>Sulfurovaceae</taxon>
        <taxon>Sulfurovum</taxon>
        <taxon>environmental samples</taxon>
    </lineage>
</organism>
<name>A0A6S6U075_9BACT</name>
<feature type="domain" description="DEAD-box RNA helicase Q" evidence="10">
    <location>
        <begin position="1"/>
        <end position="29"/>
    </location>
</feature>
<evidence type="ECO:0000256" key="1">
    <source>
        <dbReference type="ARBA" id="ARBA00022741"/>
    </source>
</evidence>
<gene>
    <name evidence="11" type="ORF">HELGO_WM5663</name>
</gene>
<dbReference type="InterPro" id="IPR000629">
    <property type="entry name" value="RNA-helicase_DEAD-box_CS"/>
</dbReference>
<dbReference type="SUPFAM" id="SSF52540">
    <property type="entry name" value="P-loop containing nucleoside triphosphate hydrolases"/>
    <property type="match status" value="1"/>
</dbReference>
<feature type="domain" description="Helicase C-terminal" evidence="9">
    <location>
        <begin position="221"/>
        <end position="381"/>
    </location>
</feature>
<dbReference type="SMART" id="SM00490">
    <property type="entry name" value="HELICc"/>
    <property type="match status" value="1"/>
</dbReference>
<dbReference type="InterPro" id="IPR014014">
    <property type="entry name" value="RNA_helicase_DEAD_Q_motif"/>
</dbReference>
<dbReference type="PANTHER" id="PTHR47959:SF13">
    <property type="entry name" value="ATP-DEPENDENT RNA HELICASE RHLE"/>
    <property type="match status" value="1"/>
</dbReference>
<evidence type="ECO:0000259" key="8">
    <source>
        <dbReference type="PROSITE" id="PS51192"/>
    </source>
</evidence>
<feature type="short sequence motif" description="Q motif" evidence="6">
    <location>
        <begin position="1"/>
        <end position="29"/>
    </location>
</feature>
<proteinExistence type="inferred from homology"/>
<dbReference type="GO" id="GO:0005524">
    <property type="term" value="F:ATP binding"/>
    <property type="evidence" value="ECO:0007669"/>
    <property type="project" value="UniProtKB-KW"/>
</dbReference>
<dbReference type="GO" id="GO:0005829">
    <property type="term" value="C:cytosol"/>
    <property type="evidence" value="ECO:0007669"/>
    <property type="project" value="TreeGrafter"/>
</dbReference>
<feature type="domain" description="Helicase ATP-binding" evidence="8">
    <location>
        <begin position="32"/>
        <end position="210"/>
    </location>
</feature>
<dbReference type="GO" id="GO:0016787">
    <property type="term" value="F:hydrolase activity"/>
    <property type="evidence" value="ECO:0007669"/>
    <property type="project" value="UniProtKB-KW"/>
</dbReference>
<sequence>MSFKTLKLSTKLLQTLESLDYETPTEIQEKTIPLLLEKKDILATSQTGTGKTAAFVLPMLENLEESRVLKTADARYKVQALILAPTRELVIQIHEKIEAYAEEFTHKSVALYGGIKLGSQVSAIRAGANIAVGTTGRVLDHIKNGSLNLSEIEILVLDEADKMLEMGFINDIREIIALTPKKRHSLMFSATFPKPIITLAKSFLKNPIIIEVDKENLATKQVKQMLSYVNEEDKMALLCAVIAKNSWEQVLVFTNTKLQADKIVDNLKSTNIKALAIHGDKSQGMRKEALQNFKSHKISVLVATDVAGRGIDIVNLPHVINFELPLNNEDYVHRIGRTGRAGQEGMALSLICDKEKQQLLEIEILINKKLEIFEMEGFSFSSNIAPTNRKLKKEIKKQGVNMKKAKELAEKMMKREGMSDILNINKKNIAVKKSKSKRHF</sequence>
<evidence type="ECO:0000256" key="7">
    <source>
        <dbReference type="RuleBase" id="RU000492"/>
    </source>
</evidence>
<evidence type="ECO:0000313" key="11">
    <source>
        <dbReference type="EMBL" id="CAA6822133.1"/>
    </source>
</evidence>
<dbReference type="Pfam" id="PF00271">
    <property type="entry name" value="Helicase_C"/>
    <property type="match status" value="1"/>
</dbReference>
<evidence type="ECO:0000259" key="10">
    <source>
        <dbReference type="PROSITE" id="PS51195"/>
    </source>
</evidence>
<evidence type="ECO:0000256" key="5">
    <source>
        <dbReference type="ARBA" id="ARBA00038437"/>
    </source>
</evidence>
<dbReference type="InterPro" id="IPR044742">
    <property type="entry name" value="DEAD/DEAH_RhlB"/>
</dbReference>
<dbReference type="PANTHER" id="PTHR47959">
    <property type="entry name" value="ATP-DEPENDENT RNA HELICASE RHLE-RELATED"/>
    <property type="match status" value="1"/>
</dbReference>
<dbReference type="InterPro" id="IPR027417">
    <property type="entry name" value="P-loop_NTPase"/>
</dbReference>
<dbReference type="GO" id="GO:0003676">
    <property type="term" value="F:nucleic acid binding"/>
    <property type="evidence" value="ECO:0007669"/>
    <property type="project" value="InterPro"/>
</dbReference>
<dbReference type="AlphaFoldDB" id="A0A6S6U075"/>
<dbReference type="PROSITE" id="PS51195">
    <property type="entry name" value="Q_MOTIF"/>
    <property type="match status" value="1"/>
</dbReference>
<dbReference type="InterPro" id="IPR014001">
    <property type="entry name" value="Helicase_ATP-bd"/>
</dbReference>